<dbReference type="GO" id="GO:0016787">
    <property type="term" value="F:hydrolase activity"/>
    <property type="evidence" value="ECO:0007669"/>
    <property type="project" value="UniProtKB-KW"/>
</dbReference>
<evidence type="ECO:0000259" key="1">
    <source>
        <dbReference type="Pfam" id="PF00561"/>
    </source>
</evidence>
<dbReference type="GO" id="GO:0016020">
    <property type="term" value="C:membrane"/>
    <property type="evidence" value="ECO:0007669"/>
    <property type="project" value="TreeGrafter"/>
</dbReference>
<keyword evidence="2" id="KW-0378">Hydrolase</keyword>
<dbReference type="AlphaFoldDB" id="A0A9Y2NDE6"/>
<dbReference type="RefSeq" id="WP_285998096.1">
    <property type="nucleotide sequence ID" value="NZ_CP127295.1"/>
</dbReference>
<dbReference type="EMBL" id="CP127295">
    <property type="protein sequence ID" value="WIY01651.1"/>
    <property type="molecule type" value="Genomic_DNA"/>
</dbReference>
<protein>
    <submittedName>
        <fullName evidence="2">Alpha/beta hydrolase</fullName>
    </submittedName>
</protein>
<keyword evidence="3" id="KW-1185">Reference proteome</keyword>
<proteinExistence type="predicted"/>
<evidence type="ECO:0000313" key="3">
    <source>
        <dbReference type="Proteomes" id="UP001239397"/>
    </source>
</evidence>
<organism evidence="2 3">
    <name type="scientific">Amycolatopsis mongoliensis</name>
    <dbReference type="NCBI Taxonomy" id="715475"/>
    <lineage>
        <taxon>Bacteria</taxon>
        <taxon>Bacillati</taxon>
        <taxon>Actinomycetota</taxon>
        <taxon>Actinomycetes</taxon>
        <taxon>Pseudonocardiales</taxon>
        <taxon>Pseudonocardiaceae</taxon>
        <taxon>Amycolatopsis</taxon>
    </lineage>
</organism>
<dbReference type="PANTHER" id="PTHR43798">
    <property type="entry name" value="MONOACYLGLYCEROL LIPASE"/>
    <property type="match status" value="1"/>
</dbReference>
<dbReference type="SUPFAM" id="SSF53474">
    <property type="entry name" value="alpha/beta-Hydrolases"/>
    <property type="match status" value="1"/>
</dbReference>
<dbReference type="PANTHER" id="PTHR43798:SF33">
    <property type="entry name" value="HYDROLASE, PUTATIVE (AFU_ORTHOLOGUE AFUA_2G14860)-RELATED"/>
    <property type="match status" value="1"/>
</dbReference>
<reference evidence="2 3" key="1">
    <citation type="submission" date="2023-06" db="EMBL/GenBank/DDBJ databases">
        <authorList>
            <person name="Oyuntsetseg B."/>
            <person name="Kim S.B."/>
        </authorList>
    </citation>
    <scope>NUCLEOTIDE SEQUENCE [LARGE SCALE GENOMIC DNA]</scope>
    <source>
        <strain evidence="2 3">4-36</strain>
    </source>
</reference>
<sequence length="280" mass="29476">MPIFSAPDGTALAFRLSGSGGEPLVCLPGGPMRAGAYLGDLGGLGDRRRLAVLDLRGTGDSEAPGDPSTYRCDRQVEDVEALRKHLGLERFDLLGHSAGASLAVLYAVRYPGRLRRLALVAPSPRAVGLQLPVADRRRIMARRAGAPWFDAAAAAYEAIAARTATRADWAAMAPMYYGRWDDAARRHQAAEPGQRNGAAARVYNADGAFEPGRTRAALGAVEAPVLVLAGELDWIASPAVAVEFAALFPDARVVALSGAAHYPWLDDAAAFVSAVAGFLT</sequence>
<dbReference type="InterPro" id="IPR000073">
    <property type="entry name" value="AB_hydrolase_1"/>
</dbReference>
<evidence type="ECO:0000313" key="2">
    <source>
        <dbReference type="EMBL" id="WIY01651.1"/>
    </source>
</evidence>
<dbReference type="InterPro" id="IPR050266">
    <property type="entry name" value="AB_hydrolase_sf"/>
</dbReference>
<gene>
    <name evidence="2" type="ORF">QRX60_47840</name>
</gene>
<dbReference type="InterPro" id="IPR029058">
    <property type="entry name" value="AB_hydrolase_fold"/>
</dbReference>
<accession>A0A9Y2NDE6</accession>
<dbReference type="KEGG" id="amog:QRX60_47840"/>
<dbReference type="Gene3D" id="3.40.50.1820">
    <property type="entry name" value="alpha/beta hydrolase"/>
    <property type="match status" value="1"/>
</dbReference>
<feature type="domain" description="AB hydrolase-1" evidence="1">
    <location>
        <begin position="23"/>
        <end position="267"/>
    </location>
</feature>
<name>A0A9Y2NDE6_9PSEU</name>
<dbReference type="Proteomes" id="UP001239397">
    <property type="component" value="Chromosome"/>
</dbReference>
<dbReference type="PRINTS" id="PR00111">
    <property type="entry name" value="ABHYDROLASE"/>
</dbReference>
<dbReference type="Pfam" id="PF00561">
    <property type="entry name" value="Abhydrolase_1"/>
    <property type="match status" value="1"/>
</dbReference>